<keyword evidence="7" id="KW-0689">Ribosomal protein</keyword>
<comment type="catalytic activity">
    <reaction evidence="6">
        <text>L-lysyl-[protein] + 3 S-adenosyl-L-methionine = N(6),N(6),N(6)-trimethyl-L-lysyl-[protein] + 3 S-adenosyl-L-homocysteine + 3 H(+)</text>
        <dbReference type="Rhea" id="RHEA:54192"/>
        <dbReference type="Rhea" id="RHEA-COMP:9752"/>
        <dbReference type="Rhea" id="RHEA-COMP:13826"/>
        <dbReference type="ChEBI" id="CHEBI:15378"/>
        <dbReference type="ChEBI" id="CHEBI:29969"/>
        <dbReference type="ChEBI" id="CHEBI:57856"/>
        <dbReference type="ChEBI" id="CHEBI:59789"/>
        <dbReference type="ChEBI" id="CHEBI:61961"/>
    </reaction>
</comment>
<dbReference type="InterPro" id="IPR050078">
    <property type="entry name" value="Ribosomal_L11_MeTrfase_PrmA"/>
</dbReference>
<accession>A0A4R8MGV3</accession>
<comment type="similarity">
    <text evidence="1 6">Belongs to the methyltransferase superfamily. PrmA family.</text>
</comment>
<sequence>MTNTTDSYWWYVTLEGGPGSEEVLASLAEMSGSIGSEESGAGSSALIRAYYRTSQDLGFWVERLEEALSPWPEIKIADMGKIENKQWHTDWKDAFPPLPVGERLVVLAPWHRGTEPADRMPLYIYPGSAFGTGYHESTQIVLTLMEKLSLEDAEGADIGTGSGILAIAAVKLGAARVRARDLDPAVLSEVRHNLELNGIEPGRVDLEEGNLLDGMEGPVNLLTANIIIEPLLDMLPSVPGMLAPGGRALFSGLLAKERDRFLAALEEQGLRIVDELVINDWWGVVAARNDEQPGR</sequence>
<protein>
    <recommendedName>
        <fullName evidence="6">Ribosomal protein L11 methyltransferase</fullName>
        <shortName evidence="6">L11 Mtase</shortName>
        <ecNumber evidence="6">2.1.1.-</ecNumber>
    </recommendedName>
</protein>
<evidence type="ECO:0000256" key="5">
    <source>
        <dbReference type="ARBA" id="ARBA00022691"/>
    </source>
</evidence>
<dbReference type="PANTHER" id="PTHR43648:SF1">
    <property type="entry name" value="ELECTRON TRANSFER FLAVOPROTEIN BETA SUBUNIT LYSINE METHYLTRANSFERASE"/>
    <property type="match status" value="1"/>
</dbReference>
<keyword evidence="3 6" id="KW-0489">Methyltransferase</keyword>
<organism evidence="7 8">
    <name type="scientific">Aminivibrio pyruvatiphilus</name>
    <dbReference type="NCBI Taxonomy" id="1005740"/>
    <lineage>
        <taxon>Bacteria</taxon>
        <taxon>Thermotogati</taxon>
        <taxon>Synergistota</taxon>
        <taxon>Synergistia</taxon>
        <taxon>Synergistales</taxon>
        <taxon>Aminobacteriaceae</taxon>
        <taxon>Aminivibrio</taxon>
    </lineage>
</organism>
<dbReference type="CDD" id="cd02440">
    <property type="entry name" value="AdoMet_MTases"/>
    <property type="match status" value="1"/>
</dbReference>
<dbReference type="AlphaFoldDB" id="A0A4R8MGV3"/>
<keyword evidence="8" id="KW-1185">Reference proteome</keyword>
<dbReference type="HAMAP" id="MF_00735">
    <property type="entry name" value="Methyltr_PrmA"/>
    <property type="match status" value="1"/>
</dbReference>
<dbReference type="OrthoDB" id="9785995at2"/>
<keyword evidence="7" id="KW-0687">Ribonucleoprotein</keyword>
<dbReference type="GO" id="GO:0016279">
    <property type="term" value="F:protein-lysine N-methyltransferase activity"/>
    <property type="evidence" value="ECO:0007669"/>
    <property type="project" value="RHEA"/>
</dbReference>
<evidence type="ECO:0000256" key="6">
    <source>
        <dbReference type="HAMAP-Rule" id="MF_00735"/>
    </source>
</evidence>
<dbReference type="GO" id="GO:0005737">
    <property type="term" value="C:cytoplasm"/>
    <property type="evidence" value="ECO:0007669"/>
    <property type="project" value="UniProtKB-SubCell"/>
</dbReference>
<dbReference type="RefSeq" id="WP_133955628.1">
    <property type="nucleotide sequence ID" value="NZ_SORI01000001.1"/>
</dbReference>
<dbReference type="Gene3D" id="3.40.50.150">
    <property type="entry name" value="Vaccinia Virus protein VP39"/>
    <property type="match status" value="1"/>
</dbReference>
<keyword evidence="5 6" id="KW-0949">S-adenosyl-L-methionine</keyword>
<dbReference type="GO" id="GO:0005840">
    <property type="term" value="C:ribosome"/>
    <property type="evidence" value="ECO:0007669"/>
    <property type="project" value="UniProtKB-KW"/>
</dbReference>
<comment type="function">
    <text evidence="6">Methylates ribosomal protein L11.</text>
</comment>
<dbReference type="SUPFAM" id="SSF53335">
    <property type="entry name" value="S-adenosyl-L-methionine-dependent methyltransferases"/>
    <property type="match status" value="1"/>
</dbReference>
<keyword evidence="2 6" id="KW-0963">Cytoplasm</keyword>
<evidence type="ECO:0000256" key="3">
    <source>
        <dbReference type="ARBA" id="ARBA00022603"/>
    </source>
</evidence>
<evidence type="ECO:0000313" key="7">
    <source>
        <dbReference type="EMBL" id="TDY65170.1"/>
    </source>
</evidence>
<keyword evidence="4 6" id="KW-0808">Transferase</keyword>
<comment type="caution">
    <text evidence="7">The sequence shown here is derived from an EMBL/GenBank/DDBJ whole genome shotgun (WGS) entry which is preliminary data.</text>
</comment>
<name>A0A4R8MGV3_9BACT</name>
<evidence type="ECO:0000313" key="8">
    <source>
        <dbReference type="Proteomes" id="UP000295066"/>
    </source>
</evidence>
<dbReference type="GO" id="GO:0032259">
    <property type="term" value="P:methylation"/>
    <property type="evidence" value="ECO:0007669"/>
    <property type="project" value="UniProtKB-KW"/>
</dbReference>
<feature type="binding site" evidence="6">
    <location>
        <position position="181"/>
    </location>
    <ligand>
        <name>S-adenosyl-L-methionine</name>
        <dbReference type="ChEBI" id="CHEBI:59789"/>
    </ligand>
</feature>
<dbReference type="Pfam" id="PF06325">
    <property type="entry name" value="PrmA"/>
    <property type="match status" value="1"/>
</dbReference>
<comment type="subcellular location">
    <subcellularLocation>
        <location evidence="6">Cytoplasm</location>
    </subcellularLocation>
</comment>
<dbReference type="EMBL" id="SORI01000001">
    <property type="protein sequence ID" value="TDY65170.1"/>
    <property type="molecule type" value="Genomic_DNA"/>
</dbReference>
<dbReference type="EC" id="2.1.1.-" evidence="6"/>
<reference evidence="7 8" key="1">
    <citation type="submission" date="2019-03" db="EMBL/GenBank/DDBJ databases">
        <title>Genomic Encyclopedia of Type Strains, Phase IV (KMG-IV): sequencing the most valuable type-strain genomes for metagenomic binning, comparative biology and taxonomic classification.</title>
        <authorList>
            <person name="Goeker M."/>
        </authorList>
    </citation>
    <scope>NUCLEOTIDE SEQUENCE [LARGE SCALE GENOMIC DNA]</scope>
    <source>
        <strain evidence="7 8">DSM 25964</strain>
    </source>
</reference>
<proteinExistence type="inferred from homology"/>
<gene>
    <name evidence="6" type="primary">prmA</name>
    <name evidence="7" type="ORF">C8D99_101321</name>
</gene>
<feature type="binding site" evidence="6">
    <location>
        <position position="138"/>
    </location>
    <ligand>
        <name>S-adenosyl-L-methionine</name>
        <dbReference type="ChEBI" id="CHEBI:59789"/>
    </ligand>
</feature>
<evidence type="ECO:0000256" key="4">
    <source>
        <dbReference type="ARBA" id="ARBA00022679"/>
    </source>
</evidence>
<evidence type="ECO:0000256" key="1">
    <source>
        <dbReference type="ARBA" id="ARBA00009741"/>
    </source>
</evidence>
<feature type="binding site" evidence="6">
    <location>
        <position position="159"/>
    </location>
    <ligand>
        <name>S-adenosyl-L-methionine</name>
        <dbReference type="ChEBI" id="CHEBI:59789"/>
    </ligand>
</feature>
<dbReference type="InterPro" id="IPR004498">
    <property type="entry name" value="Ribosomal_PrmA_MeTrfase"/>
</dbReference>
<evidence type="ECO:0000256" key="2">
    <source>
        <dbReference type="ARBA" id="ARBA00022490"/>
    </source>
</evidence>
<dbReference type="InterPro" id="IPR029063">
    <property type="entry name" value="SAM-dependent_MTases_sf"/>
</dbReference>
<feature type="binding site" evidence="6">
    <location>
        <position position="225"/>
    </location>
    <ligand>
        <name>S-adenosyl-L-methionine</name>
        <dbReference type="ChEBI" id="CHEBI:59789"/>
    </ligand>
</feature>
<dbReference type="PANTHER" id="PTHR43648">
    <property type="entry name" value="ELECTRON TRANSFER FLAVOPROTEIN BETA SUBUNIT LYSINE METHYLTRANSFERASE"/>
    <property type="match status" value="1"/>
</dbReference>
<dbReference type="Proteomes" id="UP000295066">
    <property type="component" value="Unassembled WGS sequence"/>
</dbReference>